<dbReference type="OrthoDB" id="10596679at2759"/>
<protein>
    <submittedName>
        <fullName evidence="1">Uncharacterized protein</fullName>
    </submittedName>
</protein>
<name>T0LB55_9MICR</name>
<gene>
    <name evidence="1" type="ORF">NAPIS_ORF00905</name>
</gene>
<dbReference type="VEuPathDB" id="MicrosporidiaDB:NAPIS_ORF00905"/>
<dbReference type="Proteomes" id="UP000053780">
    <property type="component" value="Unassembled WGS sequence"/>
</dbReference>
<dbReference type="AlphaFoldDB" id="T0LB55"/>
<dbReference type="HOGENOM" id="CLU_068302_0_0_1"/>
<evidence type="ECO:0000313" key="1">
    <source>
        <dbReference type="EMBL" id="EQB61519.1"/>
    </source>
</evidence>
<evidence type="ECO:0000313" key="2">
    <source>
        <dbReference type="Proteomes" id="UP000053780"/>
    </source>
</evidence>
<keyword evidence="2" id="KW-1185">Reference proteome</keyword>
<sequence>MWNLTLYKKTYNYKFDKLINFLNDKQNRKKIIPDINFKTNDLLIYLIENDEIKIFDKYYNEILKIHKNKIILEQFIEHLFDSRKPYKKWKIPVEYIKLSVSLLGLIFEMLLINNDELTVTSHINNICEGLKFCADRQISELLFSYNILNNVPNEDETLENIILNFIAHLKQRVLQNIVTPASSQNVHILNFWINEIGFFLGVDCEYPGELGTMDQDEYMGRKNNVLNDFFSIFTPEYVGHELLDYLNSKNKFLCKVAEWIFHNKIIDASFFNSKTEEITELESINIKFCIYMLINMNLINKNF</sequence>
<accession>T0LB55</accession>
<dbReference type="EMBL" id="KE647131">
    <property type="protein sequence ID" value="EQB61519.1"/>
    <property type="molecule type" value="Genomic_DNA"/>
</dbReference>
<reference evidence="1 2" key="1">
    <citation type="journal article" date="2013" name="BMC Genomics">
        <title>Genome sequencing and comparative genomics of honey bee microsporidia, Nosema apis reveal novel insights into host-parasite interactions.</title>
        <authorList>
            <person name="Chen Yp."/>
            <person name="Pettis J.S."/>
            <person name="Zhao Y."/>
            <person name="Liu X."/>
            <person name="Tallon L.J."/>
            <person name="Sadzewicz L.D."/>
            <person name="Li R."/>
            <person name="Zheng H."/>
            <person name="Huang S."/>
            <person name="Zhang X."/>
            <person name="Hamilton M.C."/>
            <person name="Pernal S.F."/>
            <person name="Melathopoulos A.P."/>
            <person name="Yan X."/>
            <person name="Evans J.D."/>
        </authorList>
    </citation>
    <scope>NUCLEOTIDE SEQUENCE [LARGE SCALE GENOMIC DNA]</scope>
    <source>
        <strain evidence="1 2">BRL 01</strain>
    </source>
</reference>
<organism evidence="1 2">
    <name type="scientific">Vairimorpha apis BRL 01</name>
    <dbReference type="NCBI Taxonomy" id="1037528"/>
    <lineage>
        <taxon>Eukaryota</taxon>
        <taxon>Fungi</taxon>
        <taxon>Fungi incertae sedis</taxon>
        <taxon>Microsporidia</taxon>
        <taxon>Nosematidae</taxon>
        <taxon>Vairimorpha</taxon>
    </lineage>
</organism>
<proteinExistence type="predicted"/>